<proteinExistence type="predicted"/>
<dbReference type="EMBL" id="HBEC01016590">
    <property type="protein sequence ID" value="CAD8287710.1"/>
    <property type="molecule type" value="Transcribed_RNA"/>
</dbReference>
<organism evidence="2">
    <name type="scientific">Chlamydomonas euryale</name>
    <dbReference type="NCBI Taxonomy" id="1486919"/>
    <lineage>
        <taxon>Eukaryota</taxon>
        <taxon>Viridiplantae</taxon>
        <taxon>Chlorophyta</taxon>
        <taxon>core chlorophytes</taxon>
        <taxon>Chlorophyceae</taxon>
        <taxon>CS clade</taxon>
        <taxon>Chlamydomonadales</taxon>
        <taxon>Chlamydomonadaceae</taxon>
        <taxon>Chlamydomonas</taxon>
    </lineage>
</organism>
<protein>
    <submittedName>
        <fullName evidence="2">Uncharacterized protein</fullName>
    </submittedName>
</protein>
<reference evidence="2" key="1">
    <citation type="submission" date="2021-01" db="EMBL/GenBank/DDBJ databases">
        <authorList>
            <person name="Corre E."/>
            <person name="Pelletier E."/>
            <person name="Niang G."/>
            <person name="Scheremetjew M."/>
            <person name="Finn R."/>
            <person name="Kale V."/>
            <person name="Holt S."/>
            <person name="Cochrane G."/>
            <person name="Meng A."/>
            <person name="Brown T."/>
            <person name="Cohen L."/>
        </authorList>
    </citation>
    <scope>NUCLEOTIDE SEQUENCE</scope>
    <source>
        <strain evidence="2">CCMP219</strain>
    </source>
</reference>
<sequence>MSGAPSGRPHKHCALTNRSLKGQLLRARPLVAWNCRALVVCTSRNGGVNGAPAAKGRAPTVSAGHGARPDGASNPQGHSLAVPAHGHEWKGGGHAAMQQLAA</sequence>
<dbReference type="AlphaFoldDB" id="A0A7R9YTW5"/>
<accession>A0A7R9YTW5</accession>
<feature type="region of interest" description="Disordered" evidence="1">
    <location>
        <begin position="46"/>
        <end position="102"/>
    </location>
</feature>
<evidence type="ECO:0000256" key="1">
    <source>
        <dbReference type="SAM" id="MobiDB-lite"/>
    </source>
</evidence>
<evidence type="ECO:0000313" key="2">
    <source>
        <dbReference type="EMBL" id="CAD8287710.1"/>
    </source>
</evidence>
<name>A0A7R9YTW5_9CHLO</name>
<gene>
    <name evidence="2" type="ORF">CEUR00632_LOCUS7749</name>
</gene>